<feature type="compositionally biased region" description="Basic and acidic residues" evidence="1">
    <location>
        <begin position="332"/>
        <end position="342"/>
    </location>
</feature>
<name>A0AAW1QC39_9CHLO</name>
<dbReference type="InterPro" id="IPR017884">
    <property type="entry name" value="SANT_dom"/>
</dbReference>
<feature type="domain" description="J" evidence="2">
    <location>
        <begin position="116"/>
        <end position="191"/>
    </location>
</feature>
<dbReference type="PROSITE" id="PS50090">
    <property type="entry name" value="MYB_LIKE"/>
    <property type="match status" value="1"/>
</dbReference>
<dbReference type="CDD" id="cd06257">
    <property type="entry name" value="DnaJ"/>
    <property type="match status" value="1"/>
</dbReference>
<dbReference type="SUPFAM" id="SSF46689">
    <property type="entry name" value="Homeodomain-like"/>
    <property type="match status" value="2"/>
</dbReference>
<feature type="compositionally biased region" description="Low complexity" evidence="1">
    <location>
        <begin position="639"/>
        <end position="657"/>
    </location>
</feature>
<dbReference type="Pfam" id="PF00226">
    <property type="entry name" value="DnaJ"/>
    <property type="match status" value="1"/>
</dbReference>
<evidence type="ECO:0000313" key="6">
    <source>
        <dbReference type="Proteomes" id="UP001489004"/>
    </source>
</evidence>
<proteinExistence type="predicted"/>
<dbReference type="Pfam" id="PF23082">
    <property type="entry name" value="Myb_DNA-binding_2"/>
    <property type="match status" value="1"/>
</dbReference>
<reference evidence="5 6" key="1">
    <citation type="journal article" date="2024" name="Nat. Commun.">
        <title>Phylogenomics reveals the evolutionary origins of lichenization in chlorophyte algae.</title>
        <authorList>
            <person name="Puginier C."/>
            <person name="Libourel C."/>
            <person name="Otte J."/>
            <person name="Skaloud P."/>
            <person name="Haon M."/>
            <person name="Grisel S."/>
            <person name="Petersen M."/>
            <person name="Berrin J.G."/>
            <person name="Delaux P.M."/>
            <person name="Dal Grande F."/>
            <person name="Keller J."/>
        </authorList>
    </citation>
    <scope>NUCLEOTIDE SEQUENCE [LARGE SCALE GENOMIC DNA]</scope>
    <source>
        <strain evidence="5 6">SAG 2043</strain>
    </source>
</reference>
<dbReference type="GO" id="GO:0006450">
    <property type="term" value="P:regulation of translational fidelity"/>
    <property type="evidence" value="ECO:0007669"/>
    <property type="project" value="InterPro"/>
</dbReference>
<feature type="domain" description="SANT" evidence="4">
    <location>
        <begin position="680"/>
        <end position="735"/>
    </location>
</feature>
<dbReference type="SMART" id="SM00717">
    <property type="entry name" value="SANT"/>
    <property type="match status" value="2"/>
</dbReference>
<organism evidence="5 6">
    <name type="scientific">[Myrmecia] bisecta</name>
    <dbReference type="NCBI Taxonomy" id="41462"/>
    <lineage>
        <taxon>Eukaryota</taxon>
        <taxon>Viridiplantae</taxon>
        <taxon>Chlorophyta</taxon>
        <taxon>core chlorophytes</taxon>
        <taxon>Trebouxiophyceae</taxon>
        <taxon>Trebouxiales</taxon>
        <taxon>Trebouxiaceae</taxon>
        <taxon>Myrmecia</taxon>
    </lineage>
</organism>
<dbReference type="InterPro" id="IPR001005">
    <property type="entry name" value="SANT/Myb"/>
</dbReference>
<evidence type="ECO:0000259" key="4">
    <source>
        <dbReference type="PROSITE" id="PS51293"/>
    </source>
</evidence>
<dbReference type="InterPro" id="IPR001623">
    <property type="entry name" value="DnaJ_domain"/>
</dbReference>
<dbReference type="GO" id="GO:0051083">
    <property type="term" value="P:'de novo' cotranslational protein folding"/>
    <property type="evidence" value="ECO:0007669"/>
    <property type="project" value="InterPro"/>
</dbReference>
<feature type="region of interest" description="Disordered" evidence="1">
    <location>
        <begin position="66"/>
        <end position="111"/>
    </location>
</feature>
<dbReference type="GO" id="GO:0043022">
    <property type="term" value="F:ribosome binding"/>
    <property type="evidence" value="ECO:0007669"/>
    <property type="project" value="InterPro"/>
</dbReference>
<dbReference type="PRINTS" id="PR00625">
    <property type="entry name" value="JDOMAIN"/>
</dbReference>
<dbReference type="Pfam" id="PF21884">
    <property type="entry name" value="ZUO1-like_ZHD"/>
    <property type="match status" value="1"/>
</dbReference>
<sequence length="740" mass="81901">MAVKVKQAGSLVRSLSFLTYDEALVPAGGKEVICSTAGLVKQTRIDAAGHSFHDVALKQAGCYEYPEDASDKDSDAEPVDRPASPTESAQDDQPPPGTNWKSTGKKKKAKRSKEEDLYGLLGLGNERWTATDKQIKDAYRKTALEYHPDKCGAATADEETRALIEEKFKLIQEAYETLSDPVRRREFDSTDEFDDTLPVECAPEDFFKVFAPAFRRNTRWSVHTPVPEVGDENTPDDVVEKFYDFWFGFKSWREFPHPDEEDLEQAESREHKRWIDRINRKLRDIGKKEETKRLKEFVENAYRTDPRVARRKEKEKAERLRRKQEKAAAAQQKRDEEVRKATEQAARVAAEQARAAEEAAEARKLRQKEKKAMQKERSRLRSLAGGIEHVEDWTIEQLCANCSLEELQELCEHLATDGISHEAQQLHIEDAARQMEVAAGAKKKEKEQTVAATAAETAAAKRQEEAERKARLNSWQDEEVRMLEKAVAKYPQGTAKRWEAVAGYVRTRTVAEVLEMIKFGLKAGKFAPRQESFAIAKKRQANTAINSEASRRDEAFSDVDVNLSGAAAKVLASNGTATPAAKPTATPTKAAPSPSPPVKKISPFDAVAASEALRKPSQRAAAAVPPATPTAKPKKAKPAKPAAADSAGTAGAAQAAGENGSAAQTENGGAAAPADGQKKAGESGWSEEQELALVKAMKQFGKDVEDRWERVAEVVSGKNKAQCFRRFKQLRETFRAKQAA</sequence>
<dbReference type="Proteomes" id="UP001489004">
    <property type="component" value="Unassembled WGS sequence"/>
</dbReference>
<dbReference type="InterPro" id="IPR018253">
    <property type="entry name" value="DnaJ_domain_CS"/>
</dbReference>
<dbReference type="PANTHER" id="PTHR43999:SF1">
    <property type="entry name" value="DNAJ HOMOLOG SUBFAMILY C MEMBER 2"/>
    <property type="match status" value="1"/>
</dbReference>
<dbReference type="EMBL" id="JALJOR010000004">
    <property type="protein sequence ID" value="KAK9818427.1"/>
    <property type="molecule type" value="Genomic_DNA"/>
</dbReference>
<feature type="domain" description="Myb-like" evidence="3">
    <location>
        <begin position="677"/>
        <end position="731"/>
    </location>
</feature>
<dbReference type="Gene3D" id="1.10.287.110">
    <property type="entry name" value="DnaJ domain"/>
    <property type="match status" value="1"/>
</dbReference>
<keyword evidence="6" id="KW-1185">Reference proteome</keyword>
<dbReference type="InterPro" id="IPR054076">
    <property type="entry name" value="ZUO1-like_ZHD"/>
</dbReference>
<protein>
    <submittedName>
        <fullName evidence="5">Uncharacterized protein</fullName>
    </submittedName>
</protein>
<dbReference type="SUPFAM" id="SSF46565">
    <property type="entry name" value="Chaperone J-domain"/>
    <property type="match status" value="1"/>
</dbReference>
<comment type="caution">
    <text evidence="5">The sequence shown here is derived from an EMBL/GenBank/DDBJ whole genome shotgun (WGS) entry which is preliminary data.</text>
</comment>
<gene>
    <name evidence="5" type="ORF">WJX72_012515</name>
</gene>
<accession>A0AAW1QC39</accession>
<dbReference type="PROSITE" id="PS51293">
    <property type="entry name" value="SANT"/>
    <property type="match status" value="1"/>
</dbReference>
<dbReference type="PANTHER" id="PTHR43999">
    <property type="entry name" value="DNAJ HOMOLOG SUBFAMILY C MEMBER 2"/>
    <property type="match status" value="1"/>
</dbReference>
<evidence type="ECO:0000256" key="1">
    <source>
        <dbReference type="SAM" id="MobiDB-lite"/>
    </source>
</evidence>
<dbReference type="InterPro" id="IPR009057">
    <property type="entry name" value="Homeodomain-like_sf"/>
</dbReference>
<feature type="compositionally biased region" description="Low complexity" evidence="1">
    <location>
        <begin position="576"/>
        <end position="592"/>
    </location>
</feature>
<dbReference type="GO" id="GO:0030544">
    <property type="term" value="F:Hsp70 protein binding"/>
    <property type="evidence" value="ECO:0007669"/>
    <property type="project" value="InterPro"/>
</dbReference>
<feature type="region of interest" description="Disordered" evidence="1">
    <location>
        <begin position="576"/>
        <end position="687"/>
    </location>
</feature>
<dbReference type="Pfam" id="PF00249">
    <property type="entry name" value="Myb_DNA-binding"/>
    <property type="match status" value="1"/>
</dbReference>
<evidence type="ECO:0000259" key="3">
    <source>
        <dbReference type="PROSITE" id="PS50090"/>
    </source>
</evidence>
<feature type="compositionally biased region" description="Basic and acidic residues" evidence="1">
    <location>
        <begin position="69"/>
        <end position="80"/>
    </location>
</feature>
<dbReference type="Gene3D" id="1.10.10.60">
    <property type="entry name" value="Homeodomain-like"/>
    <property type="match status" value="2"/>
</dbReference>
<dbReference type="InterPro" id="IPR036869">
    <property type="entry name" value="J_dom_sf"/>
</dbReference>
<dbReference type="PROSITE" id="PS00636">
    <property type="entry name" value="DNAJ_1"/>
    <property type="match status" value="1"/>
</dbReference>
<dbReference type="InterPro" id="IPR044634">
    <property type="entry name" value="Zuotin/DnaJC2"/>
</dbReference>
<dbReference type="GO" id="GO:0005829">
    <property type="term" value="C:cytosol"/>
    <property type="evidence" value="ECO:0007669"/>
    <property type="project" value="TreeGrafter"/>
</dbReference>
<evidence type="ECO:0000313" key="5">
    <source>
        <dbReference type="EMBL" id="KAK9818427.1"/>
    </source>
</evidence>
<feature type="compositionally biased region" description="Low complexity" evidence="1">
    <location>
        <begin position="620"/>
        <end position="631"/>
    </location>
</feature>
<evidence type="ECO:0000259" key="2">
    <source>
        <dbReference type="PROSITE" id="PS50076"/>
    </source>
</evidence>
<dbReference type="CDD" id="cd00167">
    <property type="entry name" value="SANT"/>
    <property type="match status" value="2"/>
</dbReference>
<dbReference type="PROSITE" id="PS50076">
    <property type="entry name" value="DNAJ_2"/>
    <property type="match status" value="1"/>
</dbReference>
<feature type="compositionally biased region" description="Basic and acidic residues" evidence="1">
    <location>
        <begin position="306"/>
        <end position="318"/>
    </location>
</feature>
<dbReference type="SMART" id="SM00271">
    <property type="entry name" value="DnaJ"/>
    <property type="match status" value="1"/>
</dbReference>
<dbReference type="AlphaFoldDB" id="A0AAW1QC39"/>
<feature type="region of interest" description="Disordered" evidence="1">
    <location>
        <begin position="306"/>
        <end position="344"/>
    </location>
</feature>